<feature type="transmembrane region" description="Helical" evidence="1">
    <location>
        <begin position="140"/>
        <end position="166"/>
    </location>
</feature>
<dbReference type="RefSeq" id="XP_028489905.1">
    <property type="nucleotide sequence ID" value="XM_028628733.1"/>
</dbReference>
<feature type="transmembrane region" description="Helical" evidence="1">
    <location>
        <begin position="69"/>
        <end position="93"/>
    </location>
</feature>
<gene>
    <name evidence="2" type="ORF">C8Q69DRAFT_441301</name>
</gene>
<dbReference type="EMBL" id="RCNU01000001">
    <property type="protein sequence ID" value="RWR00261.1"/>
    <property type="molecule type" value="Genomic_DNA"/>
</dbReference>
<dbReference type="GeneID" id="39598010"/>
<dbReference type="PANTHER" id="PTHR37544:SF3">
    <property type="entry name" value="SPRAY"/>
    <property type="match status" value="1"/>
</dbReference>
<comment type="caution">
    <text evidence="2">The sequence shown here is derived from an EMBL/GenBank/DDBJ whole genome shotgun (WGS) entry which is preliminary data.</text>
</comment>
<sequence>MDIEERPSQTIRERNTPRATWKPLSLHPALVSLMIAFTLFIIVILIMLQLKSNNDGGILFSNDVTNFPVGLNFLYLYLPTIIAVIYTTLWNWVDLNAKTLEPWYQLSKESGSLGKNSIMLQYPAEFLASVPIGSMRRRHWVVFCTSTILVVLFWAVTPVQSGIFAVKSVRKSQIQPVMASPGLLSPEEQSRALTMNFINQGYSVAWYGEKLPAFTTRTYALLPFLPAGDDLSGSNQTWTGNTILYDTYLDCRPPVSVTDDEDWLTFDDGQGCIAREIILSAEDYGRQNISAYYIGYDGDGGTGGGVSLRGAGCNSSSLHTFLAVWSRTSTTPNFRNSSSFTALFCSTKYYHQSVEATVRLSDHSVQSFRSLAGKEELSEDTFNYTYFEQLIVTQNLPQKPATSIIAQEAITDRQELSDETAFQHQTLLDDSDILGSSVMIPFALGMTNSSTEELLQPSILHHAFEAAHQLLFALAIQSVMRDPSNALGNISGIVESSFGAVVMVPLFTYLAIGFLSVVVILSLWMLYGNRNRALNLQAGPDSIASVISVTHQQEALKYFRDSDTDKIEKLTRPEDITFKLKMKGQGSQLMVATLAEVDEDCPLNSRNTNNTQPWPWELRPLGCCFLISVLTASIVAIIVINVLIERQNGLPMPSQSAIVQQIVLNLLPTALGTILEPFWTVLNRLLCILQPFFELSKGTAMASKSLLLEYTSVPPQLVFLRALRAKHWLLATVCAVTVSATVLTVGLSGLLETRIVNQQIPIRYNSLFSPKIEPPDSTSGPTGQYGQPLQIVLTNFSADISLPPWTTPKYYFIPYTIPEDGNHQDTSYTLTTMGIGSELDCQELKESGSDLLYRFTLNDFATEANFTVTERLPNGSTVRCFSPNGEIGDNATAPAETTQVYLLGSPEGKKGLELFMQPIPSYVSGTEEENYACPRMFVAGWVKSAISLGSKSSQTIYGPAREMTSLSVSSTFMMCKPRFQAANFSVTVDHEGYVLDYTRISPLTQDVDQLLAWSIWNATAFLVGAMPNPPTWHNDTVANDWFNLLLKSYYNSTTILDPRYPLPDFPTMANLVSSVYQELFAVTLQSNQKWLETSTTASVTGAKIAPASRIFFSSTMFKIVLVILLVDLAVAICVYARLPKPFLPTMPTSVAAILSFVSDSHLLQDFGKVETNGDRIDKYLEERGPVFGFGKYIGTDREIHVGIDSQPYLVPRHIRQSRLRRLTSHFEKQTSKGSDLI</sequence>
<proteinExistence type="predicted"/>
<feature type="transmembrane region" description="Helical" evidence="1">
    <location>
        <begin position="618"/>
        <end position="644"/>
    </location>
</feature>
<evidence type="ECO:0000313" key="3">
    <source>
        <dbReference type="Proteomes" id="UP000283841"/>
    </source>
</evidence>
<dbReference type="Pfam" id="PF11915">
    <property type="entry name" value="DUF3433"/>
    <property type="match status" value="2"/>
</dbReference>
<dbReference type="Proteomes" id="UP000283841">
    <property type="component" value="Unassembled WGS sequence"/>
</dbReference>
<evidence type="ECO:0000256" key="1">
    <source>
        <dbReference type="SAM" id="Phobius"/>
    </source>
</evidence>
<name>A0A443I832_BYSSP</name>
<keyword evidence="3" id="KW-1185">Reference proteome</keyword>
<keyword evidence="1" id="KW-0472">Membrane</keyword>
<feature type="transmembrane region" description="Helical" evidence="1">
    <location>
        <begin position="1116"/>
        <end position="1136"/>
    </location>
</feature>
<dbReference type="AlphaFoldDB" id="A0A443I832"/>
<keyword evidence="1" id="KW-1133">Transmembrane helix</keyword>
<feature type="transmembrane region" description="Helical" evidence="1">
    <location>
        <begin position="506"/>
        <end position="527"/>
    </location>
</feature>
<dbReference type="VEuPathDB" id="FungiDB:C8Q69DRAFT_441301"/>
<feature type="transmembrane region" description="Helical" evidence="1">
    <location>
        <begin position="29"/>
        <end position="48"/>
    </location>
</feature>
<organism evidence="2 3">
    <name type="scientific">Byssochlamys spectabilis</name>
    <name type="common">Paecilomyces variotii</name>
    <dbReference type="NCBI Taxonomy" id="264951"/>
    <lineage>
        <taxon>Eukaryota</taxon>
        <taxon>Fungi</taxon>
        <taxon>Dikarya</taxon>
        <taxon>Ascomycota</taxon>
        <taxon>Pezizomycotina</taxon>
        <taxon>Eurotiomycetes</taxon>
        <taxon>Eurotiomycetidae</taxon>
        <taxon>Eurotiales</taxon>
        <taxon>Thermoascaceae</taxon>
        <taxon>Paecilomyces</taxon>
    </lineage>
</organism>
<evidence type="ECO:0000313" key="2">
    <source>
        <dbReference type="EMBL" id="RWR00261.1"/>
    </source>
</evidence>
<dbReference type="InterPro" id="IPR021840">
    <property type="entry name" value="DUF3433"/>
</dbReference>
<dbReference type="PANTHER" id="PTHR37544">
    <property type="entry name" value="SPRAY-RELATED"/>
    <property type="match status" value="1"/>
</dbReference>
<feature type="transmembrane region" description="Helical" evidence="1">
    <location>
        <begin position="728"/>
        <end position="751"/>
    </location>
</feature>
<protein>
    <submittedName>
        <fullName evidence="2">Uncharacterized protein</fullName>
    </submittedName>
</protein>
<reference evidence="2 3" key="1">
    <citation type="journal article" date="2018" name="Front. Microbiol.">
        <title>Genomic and genetic insights into a cosmopolitan fungus, Paecilomyces variotii (Eurotiales).</title>
        <authorList>
            <person name="Urquhart A.S."/>
            <person name="Mondo S.J."/>
            <person name="Makela M.R."/>
            <person name="Hane J.K."/>
            <person name="Wiebenga A."/>
            <person name="He G."/>
            <person name="Mihaltcheva S."/>
            <person name="Pangilinan J."/>
            <person name="Lipzen A."/>
            <person name="Barry K."/>
            <person name="de Vries R.P."/>
            <person name="Grigoriev I.V."/>
            <person name="Idnurm A."/>
        </authorList>
    </citation>
    <scope>NUCLEOTIDE SEQUENCE [LARGE SCALE GENOMIC DNA]</scope>
    <source>
        <strain evidence="2 3">CBS 101075</strain>
    </source>
</reference>
<accession>A0A443I832</accession>
<dbReference type="STRING" id="264951.A0A443I832"/>
<keyword evidence="1" id="KW-0812">Transmembrane</keyword>